<keyword evidence="1" id="KW-0677">Repeat</keyword>
<evidence type="ECO:0000259" key="5">
    <source>
        <dbReference type="PROSITE" id="PS50893"/>
    </source>
</evidence>
<dbReference type="CDD" id="cd03221">
    <property type="entry name" value="ABCF_EF-3"/>
    <property type="match status" value="2"/>
</dbReference>
<dbReference type="AlphaFoldDB" id="A7HLL2"/>
<dbReference type="STRING" id="381764.Fnod_0945"/>
<dbReference type="PANTHER" id="PTHR19211">
    <property type="entry name" value="ATP-BINDING TRANSPORT PROTEIN-RELATED"/>
    <property type="match status" value="1"/>
</dbReference>
<evidence type="ECO:0000256" key="1">
    <source>
        <dbReference type="ARBA" id="ARBA00022737"/>
    </source>
</evidence>
<evidence type="ECO:0000256" key="2">
    <source>
        <dbReference type="ARBA" id="ARBA00022741"/>
    </source>
</evidence>
<dbReference type="KEGG" id="fno:Fnod_0945"/>
<dbReference type="Pfam" id="PF00005">
    <property type="entry name" value="ABC_tran"/>
    <property type="match status" value="2"/>
</dbReference>
<evidence type="ECO:0000256" key="4">
    <source>
        <dbReference type="SAM" id="Coils"/>
    </source>
</evidence>
<dbReference type="InterPro" id="IPR017871">
    <property type="entry name" value="ABC_transporter-like_CS"/>
</dbReference>
<proteinExistence type="predicted"/>
<evidence type="ECO:0000313" key="6">
    <source>
        <dbReference type="EMBL" id="ABS60795.1"/>
    </source>
</evidence>
<dbReference type="eggNOG" id="COG0488">
    <property type="taxonomic scope" value="Bacteria"/>
</dbReference>
<dbReference type="EMBL" id="CP000771">
    <property type="protein sequence ID" value="ABS60795.1"/>
    <property type="molecule type" value="Genomic_DNA"/>
</dbReference>
<dbReference type="OrthoDB" id="9801441at2"/>
<reference evidence="6 7" key="2">
    <citation type="journal article" date="2009" name="Proc. Natl. Acad. Sci. U.S.A.">
        <title>On the chimeric nature, thermophilic origin, and phylogenetic placement of the Thermotogales.</title>
        <authorList>
            <person name="Zhaxybayeva O."/>
            <person name="Swithers K.S."/>
            <person name="Lapierre P."/>
            <person name="Fournier G.P."/>
            <person name="Bickhart D.M."/>
            <person name="DeBoy R.T."/>
            <person name="Nelson K.E."/>
            <person name="Nesbo C.L."/>
            <person name="Doolittle W.F."/>
            <person name="Gogarten J.P."/>
            <person name="Noll K.M."/>
        </authorList>
    </citation>
    <scope>NUCLEOTIDE SEQUENCE [LARGE SCALE GENOMIC DNA]</scope>
    <source>
        <strain evidence="7">ATCC 35602 / DSM 5306 / Rt17-B1</strain>
    </source>
</reference>
<reference evidence="6 7" key="1">
    <citation type="submission" date="2007-07" db="EMBL/GenBank/DDBJ databases">
        <title>Complete sequence of Fervidobacterium nodosum Rt17-B1.</title>
        <authorList>
            <consortium name="US DOE Joint Genome Institute"/>
            <person name="Copeland A."/>
            <person name="Lucas S."/>
            <person name="Lapidus A."/>
            <person name="Barry K."/>
            <person name="Glavina del Rio T."/>
            <person name="Dalin E."/>
            <person name="Tice H."/>
            <person name="Pitluck S."/>
            <person name="Saunders E."/>
            <person name="Brettin T."/>
            <person name="Bruce D."/>
            <person name="Detter J.C."/>
            <person name="Han C."/>
            <person name="Schmutz J."/>
            <person name="Larimer F."/>
            <person name="Land M."/>
            <person name="Hauser L."/>
            <person name="Kyrpides N."/>
            <person name="Mikhailova N."/>
            <person name="Nelson K."/>
            <person name="Gogarten J.P."/>
            <person name="Noll K."/>
            <person name="Richardson P."/>
        </authorList>
    </citation>
    <scope>NUCLEOTIDE SEQUENCE [LARGE SCALE GENOMIC DNA]</scope>
    <source>
        <strain evidence="7">ATCC 35602 / DSM 5306 / Rt17-B1</strain>
    </source>
</reference>
<protein>
    <submittedName>
        <fullName evidence="6">ABC transporter related</fullName>
    </submittedName>
</protein>
<name>A7HLL2_FERNB</name>
<dbReference type="PROSITE" id="PS50893">
    <property type="entry name" value="ABC_TRANSPORTER_2"/>
    <property type="match status" value="2"/>
</dbReference>
<dbReference type="PROSITE" id="PS00211">
    <property type="entry name" value="ABC_TRANSPORTER_1"/>
    <property type="match status" value="1"/>
</dbReference>
<keyword evidence="4" id="KW-0175">Coiled coil</keyword>
<dbReference type="Proteomes" id="UP000002415">
    <property type="component" value="Chromosome"/>
</dbReference>
<organism evidence="6 7">
    <name type="scientific">Fervidobacterium nodosum (strain ATCC 35602 / DSM 5306 / Rt17-B1)</name>
    <dbReference type="NCBI Taxonomy" id="381764"/>
    <lineage>
        <taxon>Bacteria</taxon>
        <taxon>Thermotogati</taxon>
        <taxon>Thermotogota</taxon>
        <taxon>Thermotogae</taxon>
        <taxon>Thermotogales</taxon>
        <taxon>Fervidobacteriaceae</taxon>
        <taxon>Fervidobacterium</taxon>
    </lineage>
</organism>
<feature type="coiled-coil region" evidence="4">
    <location>
        <begin position="496"/>
        <end position="577"/>
    </location>
</feature>
<dbReference type="GO" id="GO:0016887">
    <property type="term" value="F:ATP hydrolysis activity"/>
    <property type="evidence" value="ECO:0007669"/>
    <property type="project" value="InterPro"/>
</dbReference>
<evidence type="ECO:0000256" key="3">
    <source>
        <dbReference type="ARBA" id="ARBA00022840"/>
    </source>
</evidence>
<dbReference type="Gene3D" id="3.40.50.300">
    <property type="entry name" value="P-loop containing nucleotide triphosphate hydrolases"/>
    <property type="match status" value="2"/>
</dbReference>
<evidence type="ECO:0000313" key="7">
    <source>
        <dbReference type="Proteomes" id="UP000002415"/>
    </source>
</evidence>
<dbReference type="SUPFAM" id="SSF52540">
    <property type="entry name" value="P-loop containing nucleoside triphosphate hydrolases"/>
    <property type="match status" value="2"/>
</dbReference>
<dbReference type="InterPro" id="IPR050611">
    <property type="entry name" value="ABCF"/>
</dbReference>
<gene>
    <name evidence="6" type="ordered locus">Fnod_0945</name>
</gene>
<dbReference type="SMART" id="SM00382">
    <property type="entry name" value="AAA"/>
    <property type="match status" value="2"/>
</dbReference>
<keyword evidence="2" id="KW-0547">Nucleotide-binding</keyword>
<dbReference type="PANTHER" id="PTHR19211:SF14">
    <property type="entry name" value="ATP-BINDING CASSETTE SUB-FAMILY F MEMBER 1"/>
    <property type="match status" value="1"/>
</dbReference>
<dbReference type="GO" id="GO:0005524">
    <property type="term" value="F:ATP binding"/>
    <property type="evidence" value="ECO:0007669"/>
    <property type="project" value="UniProtKB-KW"/>
</dbReference>
<sequence>MISINKLSIAFPQKNLFSNFNATVFPRDRIGLMGKNGCGKSTLLKAIAGIFKDYSGEINVSGKVLYMDQYRTFDASTPFEYYSQVADTPEKQRQVRSILKGLGFNEDDWNRNISTFSGGEKTRLQLGRLFIEEPDFLLLDEPTNFLDIESIEFLKSLLKSYKGGYIIISHDRDFLRSVCDKFWEINNERVWIFDMDFDRYHLERQRIMETQRRQVANIQKEIERLRTIIDRYKKWGREKFTKQAKSKEKMLEKMLEELENMPNLYLEEEEKKIGIPEPENTGYMVLEVKDVSWNNLLKNVSFTVYQKDKIAIVGPNGSGKTTLLKIITNQIPYSGSVNYGYKVNVAYVDQFVDQLDLENTVFDEIFDEMPDKPDYVIRAYAGRFGFKGEDVFKTIDSLSGGERQILALAKILLRKPNLLILDEPTNHMDLETVEALEDALKEYKGGIIIVSHDLELIRNVCNRFLSIKDGKIIEVDEPVFFAKQVKKEEKVKNIDFEEKKKLKNQLKSSKKKLEELEQREKEISSRIDEIDSQMSYLNDYVKLMNLTKEKQELEEEQLNILEEMENLKVKISELEKTVGE</sequence>
<keyword evidence="7" id="KW-1185">Reference proteome</keyword>
<feature type="coiled-coil region" evidence="4">
    <location>
        <begin position="208"/>
        <end position="261"/>
    </location>
</feature>
<accession>A7HLL2</accession>
<keyword evidence="3" id="KW-0067">ATP-binding</keyword>
<dbReference type="HOGENOM" id="CLU_000604_36_0_0"/>
<dbReference type="InterPro" id="IPR003593">
    <property type="entry name" value="AAA+_ATPase"/>
</dbReference>
<dbReference type="InterPro" id="IPR003439">
    <property type="entry name" value="ABC_transporter-like_ATP-bd"/>
</dbReference>
<dbReference type="RefSeq" id="WP_011994110.1">
    <property type="nucleotide sequence ID" value="NC_009718.1"/>
</dbReference>
<dbReference type="NCBIfam" id="NF000355">
    <property type="entry name" value="ribo_prot_ABC_F"/>
    <property type="match status" value="1"/>
</dbReference>
<feature type="domain" description="ABC transporter" evidence="5">
    <location>
        <begin position="2"/>
        <end position="212"/>
    </location>
</feature>
<dbReference type="InterPro" id="IPR032781">
    <property type="entry name" value="ABC_tran_Xtn"/>
</dbReference>
<dbReference type="InterPro" id="IPR027417">
    <property type="entry name" value="P-loop_NTPase"/>
</dbReference>
<dbReference type="FunFam" id="3.40.50.300:FF:000011">
    <property type="entry name" value="Putative ABC transporter ATP-binding component"/>
    <property type="match status" value="1"/>
</dbReference>
<dbReference type="Pfam" id="PF12848">
    <property type="entry name" value="ABC_tran_Xtn"/>
    <property type="match status" value="1"/>
</dbReference>
<feature type="domain" description="ABC transporter" evidence="5">
    <location>
        <begin position="276"/>
        <end position="494"/>
    </location>
</feature>